<dbReference type="EMBL" id="KN824290">
    <property type="protein sequence ID" value="KIM28989.1"/>
    <property type="molecule type" value="Genomic_DNA"/>
</dbReference>
<dbReference type="InterPro" id="IPR018085">
    <property type="entry name" value="Ura-DNA_Glyclase_AS"/>
</dbReference>
<accession>A0A0C3BA39</accession>
<dbReference type="NCBIfam" id="NF003588">
    <property type="entry name" value="PRK05254.1-1"/>
    <property type="match status" value="1"/>
</dbReference>
<evidence type="ECO:0000256" key="3">
    <source>
        <dbReference type="ARBA" id="ARBA00022801"/>
    </source>
</evidence>
<dbReference type="GO" id="GO:0005634">
    <property type="term" value="C:nucleus"/>
    <property type="evidence" value="ECO:0007669"/>
    <property type="project" value="UniProtKB-SubCell"/>
</dbReference>
<comment type="function">
    <text evidence="7 9">Excises uracil residues from the DNA which can arise as a result of misincorporation of dUMP residues by DNA polymerase or due to deamination of cytosine.</text>
</comment>
<dbReference type="FunFam" id="3.40.470.10:FF:000007">
    <property type="entry name" value="Uracil-DNA glycosylase"/>
    <property type="match status" value="1"/>
</dbReference>
<reference evidence="12" key="2">
    <citation type="submission" date="2015-01" db="EMBL/GenBank/DDBJ databases">
        <title>Evolutionary Origins and Diversification of the Mycorrhizal Mutualists.</title>
        <authorList>
            <consortium name="DOE Joint Genome Institute"/>
            <consortium name="Mycorrhizal Genomics Consortium"/>
            <person name="Kohler A."/>
            <person name="Kuo A."/>
            <person name="Nagy L.G."/>
            <person name="Floudas D."/>
            <person name="Copeland A."/>
            <person name="Barry K.W."/>
            <person name="Cichocki N."/>
            <person name="Veneault-Fourrey C."/>
            <person name="LaButti K."/>
            <person name="Lindquist E.A."/>
            <person name="Lipzen A."/>
            <person name="Lundell T."/>
            <person name="Morin E."/>
            <person name="Murat C."/>
            <person name="Riley R."/>
            <person name="Ohm R."/>
            <person name="Sun H."/>
            <person name="Tunlid A."/>
            <person name="Henrissat B."/>
            <person name="Grigoriev I.V."/>
            <person name="Hibbett D.S."/>
            <person name="Martin F."/>
        </authorList>
    </citation>
    <scope>NUCLEOTIDE SEQUENCE [LARGE SCALE GENOMIC DNA]</scope>
    <source>
        <strain evidence="12">MAFF 305830</strain>
    </source>
</reference>
<evidence type="ECO:0000256" key="1">
    <source>
        <dbReference type="ARBA" id="ARBA00008184"/>
    </source>
</evidence>
<dbReference type="NCBIfam" id="NF003592">
    <property type="entry name" value="PRK05254.1-5"/>
    <property type="match status" value="1"/>
</dbReference>
<evidence type="ECO:0000256" key="8">
    <source>
        <dbReference type="PROSITE-ProRule" id="PRU10072"/>
    </source>
</evidence>
<dbReference type="PANTHER" id="PTHR11264">
    <property type="entry name" value="URACIL-DNA GLYCOSYLASE"/>
    <property type="match status" value="1"/>
</dbReference>
<keyword evidence="12" id="KW-1185">Reference proteome</keyword>
<dbReference type="Pfam" id="PF03167">
    <property type="entry name" value="UDG"/>
    <property type="match status" value="1"/>
</dbReference>
<dbReference type="Gene3D" id="3.40.470.10">
    <property type="entry name" value="Uracil-DNA glycosylase-like domain"/>
    <property type="match status" value="1"/>
</dbReference>
<sequence length="228" mass="25326">MGEDWYEALKDEFTKPYFRSIRNFLIAETRKKSVIYPATENIYNWSRLTPIDKVKVIVVGQDPYHGPNQAHGLSFSVLPPTRPPPSLVNIYKEMKKSVPGFEIPKSGDLTPLAEAGVLWLNTSLTVRAGQAASHSKIGWEKFTRAAMQAVLSRPGGKGVVFLVWGAHAQKAITGFDTKKNKVLKSVHPSPLSASKGFFGCNHFIDANKWIAETHGPDEVIDWTVINPK</sequence>
<evidence type="ECO:0000256" key="6">
    <source>
        <dbReference type="ARBA" id="ARBA00023242"/>
    </source>
</evidence>
<keyword evidence="3 7" id="KW-0378">Hydrolase</keyword>
<comment type="subcellular location">
    <subcellularLocation>
        <location evidence="7">Mitochondrion</location>
    </subcellularLocation>
    <subcellularLocation>
        <location evidence="7">Nucleus</location>
    </subcellularLocation>
</comment>
<dbReference type="SMART" id="SM00986">
    <property type="entry name" value="UDG"/>
    <property type="match status" value="1"/>
</dbReference>
<dbReference type="PANTHER" id="PTHR11264:SF0">
    <property type="entry name" value="URACIL-DNA GLYCOSYLASE"/>
    <property type="match status" value="1"/>
</dbReference>
<dbReference type="InterPro" id="IPR002043">
    <property type="entry name" value="UDG_fam1"/>
</dbReference>
<keyword evidence="5 7" id="KW-0234">DNA repair</keyword>
<dbReference type="InterPro" id="IPR005122">
    <property type="entry name" value="Uracil-DNA_glycosylase-like"/>
</dbReference>
<dbReference type="AlphaFoldDB" id="A0A0C3BA39"/>
<dbReference type="PROSITE" id="PS00130">
    <property type="entry name" value="U_DNA_GLYCOSYLASE"/>
    <property type="match status" value="1"/>
</dbReference>
<evidence type="ECO:0000256" key="2">
    <source>
        <dbReference type="ARBA" id="ARBA00022763"/>
    </source>
</evidence>
<dbReference type="HAMAP" id="MF_00148">
    <property type="entry name" value="UDG"/>
    <property type="match status" value="1"/>
</dbReference>
<dbReference type="SMART" id="SM00987">
    <property type="entry name" value="UreE_C"/>
    <property type="match status" value="1"/>
</dbReference>
<dbReference type="NCBIfam" id="TIGR00628">
    <property type="entry name" value="ung"/>
    <property type="match status" value="1"/>
</dbReference>
<evidence type="ECO:0000259" key="10">
    <source>
        <dbReference type="SMART" id="SM00986"/>
    </source>
</evidence>
<feature type="active site" description="Proton acceptor" evidence="7 8">
    <location>
        <position position="62"/>
    </location>
</feature>
<evidence type="ECO:0000256" key="7">
    <source>
        <dbReference type="HAMAP-Rule" id="MF_03166"/>
    </source>
</evidence>
<evidence type="ECO:0000256" key="9">
    <source>
        <dbReference type="RuleBase" id="RU003780"/>
    </source>
</evidence>
<dbReference type="OrthoDB" id="10031947at2759"/>
<dbReference type="STRING" id="933852.A0A0C3BA39"/>
<dbReference type="GO" id="GO:0005739">
    <property type="term" value="C:mitochondrion"/>
    <property type="evidence" value="ECO:0007669"/>
    <property type="project" value="UniProtKB-SubCell"/>
</dbReference>
<evidence type="ECO:0000256" key="5">
    <source>
        <dbReference type="ARBA" id="ARBA00023204"/>
    </source>
</evidence>
<name>A0A0C3BA39_SERVB</name>
<feature type="domain" description="Uracil-DNA glycosylase-like" evidence="10">
    <location>
        <begin position="47"/>
        <end position="210"/>
    </location>
</feature>
<dbReference type="GO" id="GO:0097510">
    <property type="term" value="P:base-excision repair, AP site formation via deaminated base removal"/>
    <property type="evidence" value="ECO:0007669"/>
    <property type="project" value="TreeGrafter"/>
</dbReference>
<evidence type="ECO:0000256" key="4">
    <source>
        <dbReference type="ARBA" id="ARBA00023128"/>
    </source>
</evidence>
<comment type="similarity">
    <text evidence="1 7 9">Belongs to the uracil-DNA glycosylase (UDG) superfamily. UNG family.</text>
</comment>
<dbReference type="GO" id="GO:0004844">
    <property type="term" value="F:uracil DNA N-glycosylase activity"/>
    <property type="evidence" value="ECO:0007669"/>
    <property type="project" value="UniProtKB-UniRule"/>
</dbReference>
<gene>
    <name evidence="7" type="primary">UNG1</name>
    <name evidence="11" type="ORF">M408DRAFT_68434</name>
</gene>
<evidence type="ECO:0000313" key="11">
    <source>
        <dbReference type="EMBL" id="KIM28989.1"/>
    </source>
</evidence>
<keyword evidence="2 7" id="KW-0227">DNA damage</keyword>
<dbReference type="SUPFAM" id="SSF52141">
    <property type="entry name" value="Uracil-DNA glycosylase-like"/>
    <property type="match status" value="1"/>
</dbReference>
<organism evidence="11 12">
    <name type="scientific">Serendipita vermifera MAFF 305830</name>
    <dbReference type="NCBI Taxonomy" id="933852"/>
    <lineage>
        <taxon>Eukaryota</taxon>
        <taxon>Fungi</taxon>
        <taxon>Dikarya</taxon>
        <taxon>Basidiomycota</taxon>
        <taxon>Agaricomycotina</taxon>
        <taxon>Agaricomycetes</taxon>
        <taxon>Sebacinales</taxon>
        <taxon>Serendipitaceae</taxon>
        <taxon>Serendipita</taxon>
    </lineage>
</organism>
<dbReference type="NCBIfam" id="NF003589">
    <property type="entry name" value="PRK05254.1-2"/>
    <property type="match status" value="1"/>
</dbReference>
<proteinExistence type="inferred from homology"/>
<keyword evidence="4 7" id="KW-0496">Mitochondrion</keyword>
<protein>
    <recommendedName>
        <fullName evidence="7 9">Uracil-DNA glycosylase</fullName>
        <shortName evidence="7">UDG</shortName>
        <ecNumber evidence="7 9">3.2.2.27</ecNumber>
    </recommendedName>
</protein>
<comment type="catalytic activity">
    <reaction evidence="7 9">
        <text>Hydrolyzes single-stranded DNA or mismatched double-stranded DNA and polynucleotides, releasing free uracil.</text>
        <dbReference type="EC" id="3.2.2.27"/>
    </reaction>
</comment>
<dbReference type="InterPro" id="IPR036895">
    <property type="entry name" value="Uracil-DNA_glycosylase-like_sf"/>
</dbReference>
<dbReference type="EC" id="3.2.2.27" evidence="7 9"/>
<dbReference type="CDD" id="cd10027">
    <property type="entry name" value="UDG-F1-like"/>
    <property type="match status" value="1"/>
</dbReference>
<dbReference type="Proteomes" id="UP000054097">
    <property type="component" value="Unassembled WGS sequence"/>
</dbReference>
<evidence type="ECO:0000313" key="12">
    <source>
        <dbReference type="Proteomes" id="UP000054097"/>
    </source>
</evidence>
<keyword evidence="6 7" id="KW-0539">Nucleus</keyword>
<dbReference type="HOGENOM" id="CLU_032162_3_0_1"/>
<reference evidence="11 12" key="1">
    <citation type="submission" date="2014-04" db="EMBL/GenBank/DDBJ databases">
        <authorList>
            <consortium name="DOE Joint Genome Institute"/>
            <person name="Kuo A."/>
            <person name="Zuccaro A."/>
            <person name="Kohler A."/>
            <person name="Nagy L.G."/>
            <person name="Floudas D."/>
            <person name="Copeland A."/>
            <person name="Barry K.W."/>
            <person name="Cichocki N."/>
            <person name="Veneault-Fourrey C."/>
            <person name="LaButti K."/>
            <person name="Lindquist E.A."/>
            <person name="Lipzen A."/>
            <person name="Lundell T."/>
            <person name="Morin E."/>
            <person name="Murat C."/>
            <person name="Sun H."/>
            <person name="Tunlid A."/>
            <person name="Henrissat B."/>
            <person name="Grigoriev I.V."/>
            <person name="Hibbett D.S."/>
            <person name="Martin F."/>
            <person name="Nordberg H.P."/>
            <person name="Cantor M.N."/>
            <person name="Hua S.X."/>
        </authorList>
    </citation>
    <scope>NUCLEOTIDE SEQUENCE [LARGE SCALE GENOMIC DNA]</scope>
    <source>
        <strain evidence="11 12">MAFF 305830</strain>
    </source>
</reference>